<name>A0A0A2M383_9FLAO</name>
<organism evidence="2 3">
    <name type="scientific">Flavobacterium rivuli WB 3.3-2 = DSM 21788</name>
    <dbReference type="NCBI Taxonomy" id="1121895"/>
    <lineage>
        <taxon>Bacteria</taxon>
        <taxon>Pseudomonadati</taxon>
        <taxon>Bacteroidota</taxon>
        <taxon>Flavobacteriia</taxon>
        <taxon>Flavobacteriales</taxon>
        <taxon>Flavobacteriaceae</taxon>
        <taxon>Flavobacterium</taxon>
    </lineage>
</organism>
<evidence type="ECO:0000313" key="3">
    <source>
        <dbReference type="Proteomes" id="UP000030152"/>
    </source>
</evidence>
<comment type="caution">
    <text evidence="2">The sequence shown here is derived from an EMBL/GenBank/DDBJ whole genome shotgun (WGS) entry which is preliminary data.</text>
</comment>
<reference evidence="2 3" key="1">
    <citation type="submission" date="2013-09" db="EMBL/GenBank/DDBJ databases">
        <authorList>
            <person name="Zeng Z."/>
            <person name="Chen C."/>
        </authorList>
    </citation>
    <scope>NUCLEOTIDE SEQUENCE [LARGE SCALE GENOMIC DNA]</scope>
    <source>
        <strain evidence="2 3">WB 3.3-2</strain>
    </source>
</reference>
<dbReference type="Proteomes" id="UP000030152">
    <property type="component" value="Unassembled WGS sequence"/>
</dbReference>
<dbReference type="EMBL" id="JRLX01000006">
    <property type="protein sequence ID" value="KGO87097.1"/>
    <property type="molecule type" value="Genomic_DNA"/>
</dbReference>
<accession>A0A0A2M383</accession>
<sequence>MKFYKHLSTTFFIITLWCVYVFFDYYSDRSFMAGLTLYIDYLFSALFVLFLALISLFLSFSKFKASALSNFLYVFSAFTNIFLVAVYSLQLVFSNRVREFFSVWEPINGILLFQMFFGVYLFVYIYKNKIYNQPY</sequence>
<keyword evidence="1" id="KW-0812">Transmembrane</keyword>
<evidence type="ECO:0000313" key="2">
    <source>
        <dbReference type="EMBL" id="KGO87097.1"/>
    </source>
</evidence>
<keyword evidence="1" id="KW-0472">Membrane</keyword>
<feature type="transmembrane region" description="Helical" evidence="1">
    <location>
        <begin position="109"/>
        <end position="126"/>
    </location>
</feature>
<feature type="transmembrane region" description="Helical" evidence="1">
    <location>
        <begin position="70"/>
        <end position="89"/>
    </location>
</feature>
<gene>
    <name evidence="2" type="ORF">Q765_07790</name>
</gene>
<keyword evidence="3" id="KW-1185">Reference proteome</keyword>
<evidence type="ECO:0000256" key="1">
    <source>
        <dbReference type="SAM" id="Phobius"/>
    </source>
</evidence>
<feature type="transmembrane region" description="Helical" evidence="1">
    <location>
        <begin position="38"/>
        <end position="58"/>
    </location>
</feature>
<feature type="transmembrane region" description="Helical" evidence="1">
    <location>
        <begin position="7"/>
        <end position="26"/>
    </location>
</feature>
<proteinExistence type="predicted"/>
<protein>
    <submittedName>
        <fullName evidence="2">Uncharacterized protein</fullName>
    </submittedName>
</protein>
<keyword evidence="1" id="KW-1133">Transmembrane helix</keyword>
<dbReference type="AlphaFoldDB" id="A0A0A2M383"/>